<evidence type="ECO:0000259" key="1">
    <source>
        <dbReference type="Pfam" id="PF07561"/>
    </source>
</evidence>
<proteinExistence type="predicted"/>
<feature type="domain" description="DUF1540" evidence="1">
    <location>
        <begin position="7"/>
        <end position="48"/>
    </location>
</feature>
<organism evidence="2 3">
    <name type="scientific">Cellulosilyticum lentocellum (strain ATCC 49066 / DSM 5427 / NCIMB 11756 / RHM5)</name>
    <name type="common">Clostridium lentocellum</name>
    <dbReference type="NCBI Taxonomy" id="642492"/>
    <lineage>
        <taxon>Bacteria</taxon>
        <taxon>Bacillati</taxon>
        <taxon>Bacillota</taxon>
        <taxon>Clostridia</taxon>
        <taxon>Lachnospirales</taxon>
        <taxon>Cellulosilyticaceae</taxon>
        <taxon>Cellulosilyticum</taxon>
    </lineage>
</organism>
<sequence length="51" mass="5935">MSMNMSIGCEVKACKHHHPQEKYCTLEHIQIQQAINNKSSSITDCQQFERK</sequence>
<dbReference type="InterPro" id="IPR011437">
    <property type="entry name" value="DUF1540"/>
</dbReference>
<protein>
    <recommendedName>
        <fullName evidence="1">DUF1540 domain-containing protein</fullName>
    </recommendedName>
</protein>
<evidence type="ECO:0000313" key="2">
    <source>
        <dbReference type="EMBL" id="ADZ83161.1"/>
    </source>
</evidence>
<dbReference type="RefSeq" id="WP_013656459.1">
    <property type="nucleotide sequence ID" value="NC_015275.1"/>
</dbReference>
<reference evidence="2 3" key="1">
    <citation type="journal article" date="2011" name="J. Bacteriol.">
        <title>Complete genome sequence of the cellulose-degrading bacterium Cellulosilyticum lentocellum.</title>
        <authorList>
            <consortium name="US DOE Joint Genome Institute"/>
            <person name="Miller D.A."/>
            <person name="Suen G."/>
            <person name="Bruce D."/>
            <person name="Copeland A."/>
            <person name="Cheng J.F."/>
            <person name="Detter C."/>
            <person name="Goodwin L.A."/>
            <person name="Han C.S."/>
            <person name="Hauser L.J."/>
            <person name="Land M.L."/>
            <person name="Lapidus A."/>
            <person name="Lucas S."/>
            <person name="Meincke L."/>
            <person name="Pitluck S."/>
            <person name="Tapia R."/>
            <person name="Teshima H."/>
            <person name="Woyke T."/>
            <person name="Fox B.G."/>
            <person name="Angert E.R."/>
            <person name="Currie C.R."/>
        </authorList>
    </citation>
    <scope>NUCLEOTIDE SEQUENCE [LARGE SCALE GENOMIC DNA]</scope>
    <source>
        <strain evidence="3">ATCC 49066 / DSM 5427 / NCIMB 11756 / RHM5</strain>
    </source>
</reference>
<dbReference type="EMBL" id="CP002582">
    <property type="protein sequence ID" value="ADZ83161.1"/>
    <property type="molecule type" value="Genomic_DNA"/>
</dbReference>
<dbReference type="STRING" id="642492.Clole_1435"/>
<dbReference type="Proteomes" id="UP000008467">
    <property type="component" value="Chromosome"/>
</dbReference>
<dbReference type="Pfam" id="PF07561">
    <property type="entry name" value="DUF1540"/>
    <property type="match status" value="1"/>
</dbReference>
<keyword evidence="3" id="KW-1185">Reference proteome</keyword>
<name>F2JJ02_CELLD</name>
<dbReference type="KEGG" id="cle:Clole_1435"/>
<gene>
    <name evidence="2" type="ordered locus">Clole_1435</name>
</gene>
<dbReference type="HOGENOM" id="CLU_201605_0_0_9"/>
<accession>F2JJ02</accession>
<dbReference type="AlphaFoldDB" id="F2JJ02"/>
<evidence type="ECO:0000313" key="3">
    <source>
        <dbReference type="Proteomes" id="UP000008467"/>
    </source>
</evidence>